<evidence type="ECO:0000313" key="3">
    <source>
        <dbReference type="EMBL" id="KAA0705000.1"/>
    </source>
</evidence>
<feature type="transmembrane region" description="Helical" evidence="2">
    <location>
        <begin position="789"/>
        <end position="813"/>
    </location>
</feature>
<sequence>MGTNREVRKVGMGPNREKLQQKAVEQPKQKKSKSAEFLMAEGEEERKLMKGVVNLAFQEEMEGGMQDSTLAAKCQNVEMPAAATVRGKASVLNAPEQRRAWVSTAQGNQAERGLISSPAIYPPHAVFSLFRLPGLFTGNEGPQNYFDPSSAAEGDLRRCRMSGVGGRDELELKFMNEDEKNLYEKLSEMLQEEDTSTVIDLPGTVMSMHDVEEAEPSGELKDQPRAEQLERRTEVIPHYIEQLRKHVQKDMIPVGRPALAQVRNVNKEEEVLQDRLYDAFQRTETRLLNALRQHQAEVIDQYGEIIEETGTTDMLGIGTDLRWEVEWTKTPQPIEVRVLCLRALREKLPKGLYSLTVSLQTELGGRTLRWSHLQEQRLTGSTEPVQHGGQYCDTDLNINQSLYMVLPASCDLLPSSVLMFRLSMLPSDLSHVSCVVSWGVFPVCDCSLNLLNGKFKTPLLRGGPDPSLNQFSKIEQLLSTDLDNWLCNLYFQVKRLPRGSTGVPERSFTPQVPPHPQQSSSQGLPPHQEAYTLSSASVPAKSTTGAESALEPRDQTNRLNATKTKTDIPSKNGRQKKTMGRNSEIIAEDQLDQFSFSVRSQHHSQQRSVTLCPGTAERMRLLRRLLPSLLDLSWHPGMSKITLNLALFTIMWFPRLYLHYCGQWLYLQTKHIPINRFGFGAHTVDLVYQGSLLSTLEEVLLVLLGPLTLSGAVLLLLLIRWGCQLAFGSPPSFLSKFIMAAAVWTALDPLVVFAVDAVLGRLSFSADYPLADAAKLYWHFYRTEQSGRAGIIITLFLYGVHFVLSVTILYIYILRLHNDGRLLDIYHRLHSAEGAFFIPHDMEVSNQQLNYIVKKAEQWRGFNGERRKVAVYDYIWTEEEPDARLAQPVTGCETSTHLSIYNLHLNGLRQHYRHFLRQSDGSIIEDHKELSLLE</sequence>
<evidence type="ECO:0000256" key="1">
    <source>
        <dbReference type="SAM" id="MobiDB-lite"/>
    </source>
</evidence>
<dbReference type="Pfam" id="PF15680">
    <property type="entry name" value="OFCC1"/>
    <property type="match status" value="1"/>
</dbReference>
<protein>
    <submittedName>
        <fullName evidence="3">Orofacial cleft 1 candidate gene 1 protein-like protein</fullName>
    </submittedName>
</protein>
<keyword evidence="2" id="KW-0812">Transmembrane</keyword>
<dbReference type="PANTHER" id="PTHR33862">
    <property type="entry name" value="OROFACIAL CLEFT 1 CANDIDATE GENE 1 PROTEIN"/>
    <property type="match status" value="1"/>
</dbReference>
<gene>
    <name evidence="3" type="ORF">E1301_Tti000684</name>
</gene>
<dbReference type="AlphaFoldDB" id="A0A5A9N5L0"/>
<keyword evidence="4" id="KW-1185">Reference proteome</keyword>
<accession>A0A5A9N5L0</accession>
<name>A0A5A9N5L0_9TELE</name>
<dbReference type="PANTHER" id="PTHR33862:SF3">
    <property type="entry name" value="OROFACIAL CLEFT 1 CANDIDATE GENE 1 PROTEIN"/>
    <property type="match status" value="1"/>
</dbReference>
<feature type="transmembrane region" description="Helical" evidence="2">
    <location>
        <begin position="733"/>
        <end position="755"/>
    </location>
</feature>
<feature type="region of interest" description="Disordered" evidence="1">
    <location>
        <begin position="501"/>
        <end position="580"/>
    </location>
</feature>
<feature type="region of interest" description="Disordered" evidence="1">
    <location>
        <begin position="1"/>
        <end position="35"/>
    </location>
</feature>
<dbReference type="InterPro" id="IPR031390">
    <property type="entry name" value="OFCC1"/>
</dbReference>
<feature type="compositionally biased region" description="Polar residues" evidence="1">
    <location>
        <begin position="531"/>
        <end position="546"/>
    </location>
</feature>
<dbReference type="EMBL" id="SOYY01000022">
    <property type="protein sequence ID" value="KAA0705000.1"/>
    <property type="molecule type" value="Genomic_DNA"/>
</dbReference>
<reference evidence="3 4" key="1">
    <citation type="journal article" date="2019" name="Mol. Ecol. Resour.">
        <title>Chromosome-level genome assembly of Triplophysa tibetana, a fish adapted to the harsh high-altitude environment of the Tibetan Plateau.</title>
        <authorList>
            <person name="Yang X."/>
            <person name="Liu H."/>
            <person name="Ma Z."/>
            <person name="Zou Y."/>
            <person name="Zou M."/>
            <person name="Mao Y."/>
            <person name="Li X."/>
            <person name="Wang H."/>
            <person name="Chen T."/>
            <person name="Wang W."/>
            <person name="Yang R."/>
        </authorList>
    </citation>
    <scope>NUCLEOTIDE SEQUENCE [LARGE SCALE GENOMIC DNA]</scope>
    <source>
        <strain evidence="3">TTIB1903HZAU</strain>
        <tissue evidence="3">Muscle</tissue>
    </source>
</reference>
<feature type="transmembrane region" description="Helical" evidence="2">
    <location>
        <begin position="699"/>
        <end position="721"/>
    </location>
</feature>
<keyword evidence="2" id="KW-0472">Membrane</keyword>
<feature type="compositionally biased region" description="Polar residues" evidence="1">
    <location>
        <begin position="557"/>
        <end position="569"/>
    </location>
</feature>
<evidence type="ECO:0000256" key="2">
    <source>
        <dbReference type="SAM" id="Phobius"/>
    </source>
</evidence>
<feature type="compositionally biased region" description="Low complexity" evidence="1">
    <location>
        <begin position="517"/>
        <end position="528"/>
    </location>
</feature>
<organism evidence="3 4">
    <name type="scientific">Triplophysa tibetana</name>
    <dbReference type="NCBI Taxonomy" id="1572043"/>
    <lineage>
        <taxon>Eukaryota</taxon>
        <taxon>Metazoa</taxon>
        <taxon>Chordata</taxon>
        <taxon>Craniata</taxon>
        <taxon>Vertebrata</taxon>
        <taxon>Euteleostomi</taxon>
        <taxon>Actinopterygii</taxon>
        <taxon>Neopterygii</taxon>
        <taxon>Teleostei</taxon>
        <taxon>Ostariophysi</taxon>
        <taxon>Cypriniformes</taxon>
        <taxon>Nemacheilidae</taxon>
        <taxon>Triplophysa</taxon>
    </lineage>
</organism>
<keyword evidence="2" id="KW-1133">Transmembrane helix</keyword>
<evidence type="ECO:0000313" key="4">
    <source>
        <dbReference type="Proteomes" id="UP000324632"/>
    </source>
</evidence>
<comment type="caution">
    <text evidence="3">The sequence shown here is derived from an EMBL/GenBank/DDBJ whole genome shotgun (WGS) entry which is preliminary data.</text>
</comment>
<feature type="compositionally biased region" description="Basic and acidic residues" evidence="1">
    <location>
        <begin position="1"/>
        <end position="28"/>
    </location>
</feature>
<dbReference type="Proteomes" id="UP000324632">
    <property type="component" value="Chromosome 22"/>
</dbReference>
<proteinExistence type="predicted"/>